<evidence type="ECO:0000256" key="5">
    <source>
        <dbReference type="ARBA" id="ARBA00022723"/>
    </source>
</evidence>
<dbReference type="InterPro" id="IPR050651">
    <property type="entry name" value="Plant_Cytochrome_P450_Monoox"/>
</dbReference>
<sequence>MFLVLGFVALFLSYSLWSFKIKSHVDRKKIQAPKPNGAWPILGHLPLLAGKDLPFRVLANMADKYGPVYRIQLGLHHVLVVSSKEAVKQIFTANDINFTNRPKSLALKYMGYNGAFFALAPSGPFWREIRKVCTYEVLSSSRLELLKPTRASELTTCIKELYSLCCQNGTVGSATFDIAKWLQQTIINVMTQMIAGKRYSSIGQDEKETESRRFKKAFEDFFALVGAFEVSNVIPFTEWLDLQGNGRAMRRTAKELDYFMSLWLDDHKGKQCQLKEDRDFIDVMLSLFPDSDNLIHGHKNTDVIKATVMNLIFAGADTTYGTLTWTLALLLNHNEVLKKAQQELDTLIGKERRVEESDIKHLVYLQAIVKETLRLYPTVPLSVPREALEDCTIAGYYVPKGTQLYVNLWKLHRNSETWSNPDEFQPERFLTSHAGYEVRGNEHFEFIPFTSGRRSCPGMTSAMQMIHLTLARLIQGFEMRTPSNEAVSMTEVEGIVMQRKYPLEVVLTPLLPNKLYDQ</sequence>
<reference evidence="14" key="2">
    <citation type="submission" date="2023-05" db="EMBL/GenBank/DDBJ databases">
        <authorList>
            <person name="Schelkunov M.I."/>
        </authorList>
    </citation>
    <scope>NUCLEOTIDE SEQUENCE</scope>
    <source>
        <strain evidence="14">Hsosn_3</strain>
        <tissue evidence="14">Leaf</tissue>
    </source>
</reference>
<evidence type="ECO:0000256" key="11">
    <source>
        <dbReference type="PIRSR" id="PIRSR602401-1"/>
    </source>
</evidence>
<dbReference type="AlphaFoldDB" id="A0AAD8HQX0"/>
<dbReference type="FunFam" id="1.10.630.10:FF:000026">
    <property type="entry name" value="Cytochrome P450 82C4"/>
    <property type="match status" value="1"/>
</dbReference>
<evidence type="ECO:0000256" key="6">
    <source>
        <dbReference type="ARBA" id="ARBA00022989"/>
    </source>
</evidence>
<feature type="signal peptide" evidence="13">
    <location>
        <begin position="1"/>
        <end position="18"/>
    </location>
</feature>
<proteinExistence type="predicted"/>
<evidence type="ECO:0000256" key="1">
    <source>
        <dbReference type="ARBA" id="ARBA00001971"/>
    </source>
</evidence>
<evidence type="ECO:0000256" key="7">
    <source>
        <dbReference type="ARBA" id="ARBA00023002"/>
    </source>
</evidence>
<keyword evidence="12" id="KW-0175">Coiled coil</keyword>
<dbReference type="GO" id="GO:0005506">
    <property type="term" value="F:iron ion binding"/>
    <property type="evidence" value="ECO:0007669"/>
    <property type="project" value="InterPro"/>
</dbReference>
<evidence type="ECO:0000313" key="14">
    <source>
        <dbReference type="EMBL" id="KAK1371243.1"/>
    </source>
</evidence>
<keyword evidence="13" id="KW-0732">Signal</keyword>
<dbReference type="EMBL" id="JAUIZM010000008">
    <property type="protein sequence ID" value="KAK1371243.1"/>
    <property type="molecule type" value="Genomic_DNA"/>
</dbReference>
<evidence type="ECO:0000256" key="8">
    <source>
        <dbReference type="ARBA" id="ARBA00023004"/>
    </source>
</evidence>
<evidence type="ECO:0000256" key="2">
    <source>
        <dbReference type="ARBA" id="ARBA00004370"/>
    </source>
</evidence>
<reference evidence="14" key="1">
    <citation type="submission" date="2023-02" db="EMBL/GenBank/DDBJ databases">
        <title>Genome of toxic invasive species Heracleum sosnowskyi carries increased number of genes despite the absence of recent whole-genome duplications.</title>
        <authorList>
            <person name="Schelkunov M."/>
            <person name="Shtratnikova V."/>
            <person name="Makarenko M."/>
            <person name="Klepikova A."/>
            <person name="Omelchenko D."/>
            <person name="Novikova G."/>
            <person name="Obukhova E."/>
            <person name="Bogdanov V."/>
            <person name="Penin A."/>
            <person name="Logacheva M."/>
        </authorList>
    </citation>
    <scope>NUCLEOTIDE SEQUENCE</scope>
    <source>
        <strain evidence="14">Hsosn_3</strain>
        <tissue evidence="14">Leaf</tissue>
    </source>
</reference>
<keyword evidence="3 11" id="KW-0349">Heme</keyword>
<keyword evidence="8 11" id="KW-0408">Iron</keyword>
<keyword evidence="15" id="KW-1185">Reference proteome</keyword>
<keyword evidence="10" id="KW-0472">Membrane</keyword>
<dbReference type="GO" id="GO:0020037">
    <property type="term" value="F:heme binding"/>
    <property type="evidence" value="ECO:0007669"/>
    <property type="project" value="InterPro"/>
</dbReference>
<dbReference type="InterPro" id="IPR002401">
    <property type="entry name" value="Cyt_P450_E_grp-I"/>
</dbReference>
<dbReference type="PANTHER" id="PTHR47947">
    <property type="entry name" value="CYTOCHROME P450 82C3-RELATED"/>
    <property type="match status" value="1"/>
</dbReference>
<protein>
    <submittedName>
        <fullName evidence="14">Cytochrome P450, family 82, subfamily C, polypeptide 4</fullName>
    </submittedName>
</protein>
<evidence type="ECO:0000256" key="9">
    <source>
        <dbReference type="ARBA" id="ARBA00023033"/>
    </source>
</evidence>
<keyword evidence="5 11" id="KW-0479">Metal-binding</keyword>
<dbReference type="Gene3D" id="1.10.630.10">
    <property type="entry name" value="Cytochrome P450"/>
    <property type="match status" value="1"/>
</dbReference>
<dbReference type="GO" id="GO:0009805">
    <property type="term" value="P:coumarin biosynthetic process"/>
    <property type="evidence" value="ECO:0007669"/>
    <property type="project" value="UniProtKB-ARBA"/>
</dbReference>
<dbReference type="PRINTS" id="PR00385">
    <property type="entry name" value="P450"/>
</dbReference>
<keyword evidence="9" id="KW-0503">Monooxygenase</keyword>
<evidence type="ECO:0000256" key="12">
    <source>
        <dbReference type="SAM" id="Coils"/>
    </source>
</evidence>
<evidence type="ECO:0000313" key="15">
    <source>
        <dbReference type="Proteomes" id="UP001237642"/>
    </source>
</evidence>
<evidence type="ECO:0000256" key="10">
    <source>
        <dbReference type="ARBA" id="ARBA00023136"/>
    </source>
</evidence>
<accession>A0AAD8HQX0</accession>
<dbReference type="GO" id="GO:0004497">
    <property type="term" value="F:monooxygenase activity"/>
    <property type="evidence" value="ECO:0007669"/>
    <property type="project" value="UniProtKB-KW"/>
</dbReference>
<feature type="binding site" description="axial binding residue" evidence="11">
    <location>
        <position position="456"/>
    </location>
    <ligand>
        <name>heme</name>
        <dbReference type="ChEBI" id="CHEBI:30413"/>
    </ligand>
    <ligandPart>
        <name>Fe</name>
        <dbReference type="ChEBI" id="CHEBI:18248"/>
    </ligandPart>
</feature>
<dbReference type="SUPFAM" id="SSF48264">
    <property type="entry name" value="Cytochrome P450"/>
    <property type="match status" value="1"/>
</dbReference>
<evidence type="ECO:0000256" key="3">
    <source>
        <dbReference type="ARBA" id="ARBA00022617"/>
    </source>
</evidence>
<gene>
    <name evidence="14" type="ORF">POM88_037335</name>
</gene>
<dbReference type="GO" id="GO:0016020">
    <property type="term" value="C:membrane"/>
    <property type="evidence" value="ECO:0007669"/>
    <property type="project" value="UniProtKB-SubCell"/>
</dbReference>
<keyword evidence="6" id="KW-1133">Transmembrane helix</keyword>
<comment type="cofactor">
    <cofactor evidence="1 11">
        <name>heme</name>
        <dbReference type="ChEBI" id="CHEBI:30413"/>
    </cofactor>
</comment>
<feature type="coiled-coil region" evidence="12">
    <location>
        <begin position="330"/>
        <end position="357"/>
    </location>
</feature>
<dbReference type="InterPro" id="IPR001128">
    <property type="entry name" value="Cyt_P450"/>
</dbReference>
<organism evidence="14 15">
    <name type="scientific">Heracleum sosnowskyi</name>
    <dbReference type="NCBI Taxonomy" id="360622"/>
    <lineage>
        <taxon>Eukaryota</taxon>
        <taxon>Viridiplantae</taxon>
        <taxon>Streptophyta</taxon>
        <taxon>Embryophyta</taxon>
        <taxon>Tracheophyta</taxon>
        <taxon>Spermatophyta</taxon>
        <taxon>Magnoliopsida</taxon>
        <taxon>eudicotyledons</taxon>
        <taxon>Gunneridae</taxon>
        <taxon>Pentapetalae</taxon>
        <taxon>asterids</taxon>
        <taxon>campanulids</taxon>
        <taxon>Apiales</taxon>
        <taxon>Apiaceae</taxon>
        <taxon>Apioideae</taxon>
        <taxon>apioid superclade</taxon>
        <taxon>Tordylieae</taxon>
        <taxon>Tordyliinae</taxon>
        <taxon>Heracleum</taxon>
    </lineage>
</organism>
<keyword evidence="4" id="KW-0812">Transmembrane</keyword>
<evidence type="ECO:0000256" key="4">
    <source>
        <dbReference type="ARBA" id="ARBA00022692"/>
    </source>
</evidence>
<feature type="chain" id="PRO_5042049954" evidence="13">
    <location>
        <begin position="19"/>
        <end position="518"/>
    </location>
</feature>
<keyword evidence="7" id="KW-0560">Oxidoreductase</keyword>
<dbReference type="GO" id="GO:0016705">
    <property type="term" value="F:oxidoreductase activity, acting on paired donors, with incorporation or reduction of molecular oxygen"/>
    <property type="evidence" value="ECO:0007669"/>
    <property type="project" value="InterPro"/>
</dbReference>
<dbReference type="PANTHER" id="PTHR47947:SF26">
    <property type="entry name" value="CYTOCHROME P450"/>
    <property type="match status" value="1"/>
</dbReference>
<dbReference type="InterPro" id="IPR036396">
    <property type="entry name" value="Cyt_P450_sf"/>
</dbReference>
<comment type="caution">
    <text evidence="14">The sequence shown here is derived from an EMBL/GenBank/DDBJ whole genome shotgun (WGS) entry which is preliminary data.</text>
</comment>
<comment type="subcellular location">
    <subcellularLocation>
        <location evidence="2">Membrane</location>
    </subcellularLocation>
</comment>
<name>A0AAD8HQX0_9APIA</name>
<evidence type="ECO:0000256" key="13">
    <source>
        <dbReference type="SAM" id="SignalP"/>
    </source>
</evidence>
<dbReference type="PRINTS" id="PR00463">
    <property type="entry name" value="EP450I"/>
</dbReference>
<dbReference type="Pfam" id="PF00067">
    <property type="entry name" value="p450"/>
    <property type="match status" value="1"/>
</dbReference>
<dbReference type="Proteomes" id="UP001237642">
    <property type="component" value="Unassembled WGS sequence"/>
</dbReference>